<reference evidence="7" key="2">
    <citation type="journal article" date="2021" name="PeerJ">
        <title>Extensive microbial diversity within the chicken gut microbiome revealed by metagenomics and culture.</title>
        <authorList>
            <person name="Gilroy R."/>
            <person name="Ravi A."/>
            <person name="Getino M."/>
            <person name="Pursley I."/>
            <person name="Horton D.L."/>
            <person name="Alikhan N.F."/>
            <person name="Baker D."/>
            <person name="Gharbi K."/>
            <person name="Hall N."/>
            <person name="Watson M."/>
            <person name="Adriaenssens E.M."/>
            <person name="Foster-Nyarko E."/>
            <person name="Jarju S."/>
            <person name="Secka A."/>
            <person name="Antonio M."/>
            <person name="Oren A."/>
            <person name="Chaudhuri R.R."/>
            <person name="La Ragione R."/>
            <person name="Hildebrand F."/>
            <person name="Pallen M.J."/>
        </authorList>
    </citation>
    <scope>NUCLEOTIDE SEQUENCE</scope>
    <source>
        <strain evidence="7">CHK199-13235</strain>
    </source>
</reference>
<accession>A0A9D1FNB0</accession>
<keyword evidence="4 6" id="KW-0704">Schiff base</keyword>
<keyword evidence="2 6" id="KW-0963">Cytoplasm</keyword>
<comment type="pathway">
    <text evidence="6">Carbohydrate degradation; 2-deoxy-D-ribose 1-phosphate degradation; D-glyceraldehyde 3-phosphate and acetaldehyde from 2-deoxy-alpha-D-ribose 1-phosphate: step 2/2.</text>
</comment>
<dbReference type="InterPro" id="IPR002915">
    <property type="entry name" value="DeoC/FbaB/LacD_aldolase"/>
</dbReference>
<comment type="caution">
    <text evidence="7">The sequence shown here is derived from an EMBL/GenBank/DDBJ whole genome shotgun (WGS) entry which is preliminary data.</text>
</comment>
<dbReference type="PANTHER" id="PTHR10889:SF1">
    <property type="entry name" value="DEOXYRIBOSE-PHOSPHATE ALDOLASE"/>
    <property type="match status" value="1"/>
</dbReference>
<dbReference type="InterPro" id="IPR011343">
    <property type="entry name" value="DeoC"/>
</dbReference>
<evidence type="ECO:0000313" key="8">
    <source>
        <dbReference type="Proteomes" id="UP000824002"/>
    </source>
</evidence>
<dbReference type="CDD" id="cd00959">
    <property type="entry name" value="DeoC"/>
    <property type="match status" value="1"/>
</dbReference>
<dbReference type="NCBIfam" id="TIGR00126">
    <property type="entry name" value="deoC"/>
    <property type="match status" value="1"/>
</dbReference>
<evidence type="ECO:0000256" key="5">
    <source>
        <dbReference type="ARBA" id="ARBA00048791"/>
    </source>
</evidence>
<dbReference type="GO" id="GO:0005737">
    <property type="term" value="C:cytoplasm"/>
    <property type="evidence" value="ECO:0007669"/>
    <property type="project" value="UniProtKB-SubCell"/>
</dbReference>
<evidence type="ECO:0000256" key="3">
    <source>
        <dbReference type="ARBA" id="ARBA00023239"/>
    </source>
</evidence>
<gene>
    <name evidence="6 7" type="primary">deoC</name>
    <name evidence="7" type="ORF">IAB51_08655</name>
</gene>
<dbReference type="SMART" id="SM01133">
    <property type="entry name" value="DeoC"/>
    <property type="match status" value="1"/>
</dbReference>
<dbReference type="PIRSF" id="PIRSF001357">
    <property type="entry name" value="DeoC"/>
    <property type="match status" value="1"/>
</dbReference>
<keyword evidence="3 6" id="KW-0456">Lyase</keyword>
<dbReference type="InterPro" id="IPR013785">
    <property type="entry name" value="Aldolase_TIM"/>
</dbReference>
<dbReference type="HAMAP" id="MF_00114">
    <property type="entry name" value="DeoC_type1"/>
    <property type="match status" value="1"/>
</dbReference>
<dbReference type="Gene3D" id="3.20.20.70">
    <property type="entry name" value="Aldolase class I"/>
    <property type="match status" value="1"/>
</dbReference>
<feature type="active site" description="Proton donor/acceptor" evidence="6">
    <location>
        <position position="186"/>
    </location>
</feature>
<dbReference type="EC" id="4.1.2.4" evidence="6"/>
<evidence type="ECO:0000256" key="4">
    <source>
        <dbReference type="ARBA" id="ARBA00023270"/>
    </source>
</evidence>
<feature type="active site" description="Proton donor/acceptor" evidence="6">
    <location>
        <position position="95"/>
    </location>
</feature>
<dbReference type="InterPro" id="IPR028581">
    <property type="entry name" value="DeoC_typeI"/>
</dbReference>
<dbReference type="EMBL" id="DVJP01000055">
    <property type="protein sequence ID" value="HIS76864.1"/>
    <property type="molecule type" value="Genomic_DNA"/>
</dbReference>
<dbReference type="Proteomes" id="UP000824002">
    <property type="component" value="Unassembled WGS sequence"/>
</dbReference>
<feature type="active site" description="Schiff-base intermediate with acetaldehyde" evidence="6">
    <location>
        <position position="157"/>
    </location>
</feature>
<dbReference type="PANTHER" id="PTHR10889">
    <property type="entry name" value="DEOXYRIBOSE-PHOSPHATE ALDOLASE"/>
    <property type="match status" value="1"/>
</dbReference>
<dbReference type="GO" id="GO:0004139">
    <property type="term" value="F:deoxyribose-phosphate aldolase activity"/>
    <property type="evidence" value="ECO:0007669"/>
    <property type="project" value="UniProtKB-UniRule"/>
</dbReference>
<reference evidence="7" key="1">
    <citation type="submission" date="2020-10" db="EMBL/GenBank/DDBJ databases">
        <authorList>
            <person name="Gilroy R."/>
        </authorList>
    </citation>
    <scope>NUCLEOTIDE SEQUENCE</scope>
    <source>
        <strain evidence="7">CHK199-13235</strain>
    </source>
</reference>
<evidence type="ECO:0000313" key="7">
    <source>
        <dbReference type="EMBL" id="HIS76864.1"/>
    </source>
</evidence>
<evidence type="ECO:0000256" key="1">
    <source>
        <dbReference type="ARBA" id="ARBA00010936"/>
    </source>
</evidence>
<dbReference type="GO" id="GO:0006018">
    <property type="term" value="P:2-deoxyribose 1-phosphate catabolic process"/>
    <property type="evidence" value="ECO:0007669"/>
    <property type="project" value="UniProtKB-UniRule"/>
</dbReference>
<comment type="catalytic activity">
    <reaction evidence="5 6">
        <text>2-deoxy-D-ribose 5-phosphate = D-glyceraldehyde 3-phosphate + acetaldehyde</text>
        <dbReference type="Rhea" id="RHEA:12821"/>
        <dbReference type="ChEBI" id="CHEBI:15343"/>
        <dbReference type="ChEBI" id="CHEBI:59776"/>
        <dbReference type="ChEBI" id="CHEBI:62877"/>
        <dbReference type="EC" id="4.1.2.4"/>
    </reaction>
</comment>
<dbReference type="AlphaFoldDB" id="A0A9D1FNB0"/>
<evidence type="ECO:0000256" key="2">
    <source>
        <dbReference type="ARBA" id="ARBA00022490"/>
    </source>
</evidence>
<comment type="function">
    <text evidence="6">Catalyzes a reversible aldol reaction between acetaldehyde and D-glyceraldehyde 3-phosphate to generate 2-deoxy-D-ribose 5-phosphate.</text>
</comment>
<evidence type="ECO:0000256" key="6">
    <source>
        <dbReference type="HAMAP-Rule" id="MF_00114"/>
    </source>
</evidence>
<dbReference type="GO" id="GO:0009264">
    <property type="term" value="P:deoxyribonucleotide catabolic process"/>
    <property type="evidence" value="ECO:0007669"/>
    <property type="project" value="UniProtKB-UniRule"/>
</dbReference>
<organism evidence="7 8">
    <name type="scientific">Candidatus Merdivicinus excrementipullorum</name>
    <dbReference type="NCBI Taxonomy" id="2840867"/>
    <lineage>
        <taxon>Bacteria</taxon>
        <taxon>Bacillati</taxon>
        <taxon>Bacillota</taxon>
        <taxon>Clostridia</taxon>
        <taxon>Eubacteriales</taxon>
        <taxon>Oscillospiraceae</taxon>
        <taxon>Oscillospiraceae incertae sedis</taxon>
        <taxon>Candidatus Merdivicinus</taxon>
    </lineage>
</organism>
<sequence length="246" mass="26261">MNTDLMQIPRMIDISGVKTNVTLWELDDIIDTAKKFRCICAFAMPVFTPYLVSNLKDEPDIKVGGVVGFPSGADTTSIKTAAAKELLQMGVDELDMVINVGALKSGRLDMVYDDIRAVVEASGGKPVKSILEVCYLTDDEIKRASEIAVKAGVAYVKTGTGWGPKPTTVENIRLIKSTIGDAARIKAAGGIRDLDTVLAMMDAGCSRFGIGVRSILGIMKEVYDRSGKPWPYGNEAGPSAADGAKP</sequence>
<proteinExistence type="inferred from homology"/>
<comment type="subcellular location">
    <subcellularLocation>
        <location evidence="6">Cytoplasm</location>
    </subcellularLocation>
</comment>
<dbReference type="Pfam" id="PF01791">
    <property type="entry name" value="DeoC"/>
    <property type="match status" value="1"/>
</dbReference>
<dbReference type="SUPFAM" id="SSF51569">
    <property type="entry name" value="Aldolase"/>
    <property type="match status" value="1"/>
</dbReference>
<protein>
    <recommendedName>
        <fullName evidence="6">Deoxyribose-phosphate aldolase</fullName>
        <shortName evidence="6">DERA</shortName>
        <ecNumber evidence="6">4.1.2.4</ecNumber>
    </recommendedName>
    <alternativeName>
        <fullName evidence="6">2-deoxy-D-ribose 5-phosphate aldolase</fullName>
    </alternativeName>
    <alternativeName>
        <fullName evidence="6">Phosphodeoxyriboaldolase</fullName>
        <shortName evidence="6">Deoxyriboaldolase</shortName>
    </alternativeName>
</protein>
<name>A0A9D1FNB0_9FIRM</name>
<dbReference type="GO" id="GO:0016052">
    <property type="term" value="P:carbohydrate catabolic process"/>
    <property type="evidence" value="ECO:0007669"/>
    <property type="project" value="TreeGrafter"/>
</dbReference>
<comment type="similarity">
    <text evidence="1 6">Belongs to the DeoC/FbaB aldolase family. DeoC type 1 subfamily.</text>
</comment>